<feature type="compositionally biased region" description="Low complexity" evidence="1">
    <location>
        <begin position="46"/>
        <end position="56"/>
    </location>
</feature>
<evidence type="ECO:0000313" key="2">
    <source>
        <dbReference type="EMBL" id="TIA88654.1"/>
    </source>
</evidence>
<dbReference type="EMBL" id="SPNW01000035">
    <property type="protein sequence ID" value="TIA88654.1"/>
    <property type="molecule type" value="Genomic_DNA"/>
</dbReference>
<reference evidence="2 3" key="1">
    <citation type="submission" date="2019-03" db="EMBL/GenBank/DDBJ databases">
        <title>Sequencing 23 genomes of Wallemia ichthyophaga.</title>
        <authorList>
            <person name="Gostincar C."/>
        </authorList>
    </citation>
    <scope>NUCLEOTIDE SEQUENCE [LARGE SCALE GENOMIC DNA]</scope>
    <source>
        <strain evidence="2 3">EXF-5753</strain>
    </source>
</reference>
<dbReference type="OrthoDB" id="10515601at2759"/>
<comment type="caution">
    <text evidence="2">The sequence shown here is derived from an EMBL/GenBank/DDBJ whole genome shotgun (WGS) entry which is preliminary data.</text>
</comment>
<dbReference type="AlphaFoldDB" id="A0A4T0FME9"/>
<accession>A0A4T0FME9</accession>
<feature type="region of interest" description="Disordered" evidence="1">
    <location>
        <begin position="140"/>
        <end position="168"/>
    </location>
</feature>
<keyword evidence="3" id="KW-1185">Reference proteome</keyword>
<feature type="compositionally biased region" description="Acidic residues" evidence="1">
    <location>
        <begin position="217"/>
        <end position="232"/>
    </location>
</feature>
<feature type="region of interest" description="Disordered" evidence="1">
    <location>
        <begin position="195"/>
        <end position="256"/>
    </location>
</feature>
<feature type="compositionally biased region" description="Basic and acidic residues" evidence="1">
    <location>
        <begin position="197"/>
        <end position="206"/>
    </location>
</feature>
<proteinExistence type="predicted"/>
<evidence type="ECO:0000313" key="3">
    <source>
        <dbReference type="Proteomes" id="UP000310189"/>
    </source>
</evidence>
<sequence length="290" mass="32582">MLHLPDKIQKASEVDRMRTPSPMDTSSGIAMQVEPQSSQGHPHPQASTSSSTTATTRKPAPLHHRIQFHRQRGSLLRAPPPPSQKVDIGRCTSIRILARFDSPTMQKLLGGDMLEEKRASARRRIDELRAREADTIHEDVEQLSLKENEKEKKKKKTHDIDSPVPSKVYMSTNDSVQLQKEVVHRLETQRMMAEMVDSSKKARGEEYAQFDWSGSDSDSDNDNDSDDDDDENWLMPSYSRKRADAAAHHHTGDDLDTQDSLEHQICALGEDELTNAHVDAAGSLLERGDT</sequence>
<dbReference type="Proteomes" id="UP000310189">
    <property type="component" value="Unassembled WGS sequence"/>
</dbReference>
<gene>
    <name evidence="2" type="ORF">E3P99_02474</name>
</gene>
<feature type="compositionally biased region" description="Basic and acidic residues" evidence="1">
    <location>
        <begin position="1"/>
        <end position="18"/>
    </location>
</feature>
<feature type="compositionally biased region" description="Basic and acidic residues" evidence="1">
    <location>
        <begin position="241"/>
        <end position="253"/>
    </location>
</feature>
<protein>
    <submittedName>
        <fullName evidence="2">Uncharacterized protein</fullName>
    </submittedName>
</protein>
<evidence type="ECO:0000256" key="1">
    <source>
        <dbReference type="SAM" id="MobiDB-lite"/>
    </source>
</evidence>
<feature type="region of interest" description="Disordered" evidence="1">
    <location>
        <begin position="1"/>
        <end position="64"/>
    </location>
</feature>
<name>A0A4T0FME9_9BASI</name>
<feature type="compositionally biased region" description="Polar residues" evidence="1">
    <location>
        <begin position="22"/>
        <end position="40"/>
    </location>
</feature>
<organism evidence="2 3">
    <name type="scientific">Wallemia hederae</name>
    <dbReference type="NCBI Taxonomy" id="1540922"/>
    <lineage>
        <taxon>Eukaryota</taxon>
        <taxon>Fungi</taxon>
        <taxon>Dikarya</taxon>
        <taxon>Basidiomycota</taxon>
        <taxon>Wallemiomycotina</taxon>
        <taxon>Wallemiomycetes</taxon>
        <taxon>Wallemiales</taxon>
        <taxon>Wallemiaceae</taxon>
        <taxon>Wallemia</taxon>
    </lineage>
</organism>
<feature type="compositionally biased region" description="Basic and acidic residues" evidence="1">
    <location>
        <begin position="140"/>
        <end position="151"/>
    </location>
</feature>